<keyword evidence="1" id="KW-1133">Transmembrane helix</keyword>
<protein>
    <submittedName>
        <fullName evidence="2">Uncharacterized protein</fullName>
    </submittedName>
</protein>
<comment type="caution">
    <text evidence="2">The sequence shown here is derived from an EMBL/GenBank/DDBJ whole genome shotgun (WGS) entry which is preliminary data.</text>
</comment>
<evidence type="ECO:0000313" key="2">
    <source>
        <dbReference type="EMBL" id="KAK7269525.1"/>
    </source>
</evidence>
<organism evidence="2 3">
    <name type="scientific">Crotalaria pallida</name>
    <name type="common">Smooth rattlebox</name>
    <name type="synonym">Crotalaria striata</name>
    <dbReference type="NCBI Taxonomy" id="3830"/>
    <lineage>
        <taxon>Eukaryota</taxon>
        <taxon>Viridiplantae</taxon>
        <taxon>Streptophyta</taxon>
        <taxon>Embryophyta</taxon>
        <taxon>Tracheophyta</taxon>
        <taxon>Spermatophyta</taxon>
        <taxon>Magnoliopsida</taxon>
        <taxon>eudicotyledons</taxon>
        <taxon>Gunneridae</taxon>
        <taxon>Pentapetalae</taxon>
        <taxon>rosids</taxon>
        <taxon>fabids</taxon>
        <taxon>Fabales</taxon>
        <taxon>Fabaceae</taxon>
        <taxon>Papilionoideae</taxon>
        <taxon>50 kb inversion clade</taxon>
        <taxon>genistoids sensu lato</taxon>
        <taxon>core genistoids</taxon>
        <taxon>Crotalarieae</taxon>
        <taxon>Crotalaria</taxon>
    </lineage>
</organism>
<sequence>MNIHPSYNVLLLFGLAQIIVNVLKLLFSLSSPCSSNVYNLLEGKKAGKGNSITCCLVYTKEKEEEEHGMQLRKKDKLGLAFFTRDQKRNVGWSLLIVQRQGNRETQQ</sequence>
<gene>
    <name evidence="2" type="ORF">RIF29_22256</name>
</gene>
<evidence type="ECO:0000256" key="1">
    <source>
        <dbReference type="SAM" id="Phobius"/>
    </source>
</evidence>
<name>A0AAN9F6T0_CROPI</name>
<feature type="transmembrane region" description="Helical" evidence="1">
    <location>
        <begin position="7"/>
        <end position="27"/>
    </location>
</feature>
<evidence type="ECO:0000313" key="3">
    <source>
        <dbReference type="Proteomes" id="UP001372338"/>
    </source>
</evidence>
<dbReference type="EMBL" id="JAYWIO010000004">
    <property type="protein sequence ID" value="KAK7269525.1"/>
    <property type="molecule type" value="Genomic_DNA"/>
</dbReference>
<accession>A0AAN9F6T0</accession>
<keyword evidence="3" id="KW-1185">Reference proteome</keyword>
<dbReference type="AlphaFoldDB" id="A0AAN9F6T0"/>
<keyword evidence="1" id="KW-0812">Transmembrane</keyword>
<dbReference type="Proteomes" id="UP001372338">
    <property type="component" value="Unassembled WGS sequence"/>
</dbReference>
<reference evidence="2 3" key="1">
    <citation type="submission" date="2024-01" db="EMBL/GenBank/DDBJ databases">
        <title>The genomes of 5 underutilized Papilionoideae crops provide insights into root nodulation and disease resistanc.</title>
        <authorList>
            <person name="Yuan L."/>
        </authorList>
    </citation>
    <scope>NUCLEOTIDE SEQUENCE [LARGE SCALE GENOMIC DNA]</scope>
    <source>
        <strain evidence="2">ZHUSHIDOU_FW_LH</strain>
        <tissue evidence="2">Leaf</tissue>
    </source>
</reference>
<keyword evidence="1" id="KW-0472">Membrane</keyword>
<proteinExistence type="predicted"/>